<dbReference type="CDD" id="cd04027">
    <property type="entry name" value="C2B_Munc13"/>
    <property type="match status" value="1"/>
</dbReference>
<dbReference type="InterPro" id="IPR010439">
    <property type="entry name" value="MUN_dom"/>
</dbReference>
<dbReference type="PRINTS" id="PR00360">
    <property type="entry name" value="C2DOMAIN"/>
</dbReference>
<keyword evidence="4" id="KW-0863">Zinc-finger</keyword>
<feature type="domain" description="C2" evidence="8">
    <location>
        <begin position="482"/>
        <end position="606"/>
    </location>
</feature>
<dbReference type="PROSITE" id="PS51258">
    <property type="entry name" value="MHD1"/>
    <property type="match status" value="1"/>
</dbReference>
<evidence type="ECO:0000256" key="2">
    <source>
        <dbReference type="ARBA" id="ARBA00022723"/>
    </source>
</evidence>
<dbReference type="InterPro" id="IPR002219">
    <property type="entry name" value="PKC_DAG/PE"/>
</dbReference>
<dbReference type="GO" id="GO:0043195">
    <property type="term" value="C:terminal bouton"/>
    <property type="evidence" value="ECO:0007669"/>
    <property type="project" value="TreeGrafter"/>
</dbReference>
<dbReference type="GO" id="GO:0008270">
    <property type="term" value="F:zinc ion binding"/>
    <property type="evidence" value="ECO:0007669"/>
    <property type="project" value="UniProtKB-KW"/>
</dbReference>
<dbReference type="GeneTree" id="ENSGT00940000161905"/>
<sequence>YPSLSITVKKAKLDGPQEKFNTYVSLKVQNVKSTTITVRGSQPCWEQDFMFEINRLDLGLTVEVWNKGLIWDTMVGTLWIPLRSIRQSNEEGPGQWLTLDSQVIMAENEICGTKDPTFHRVLLDTRFELPLDIPEEEARYWAKKLEQLNEEHERPLPVPSTQCCELSNSAVDDRDSDYRSETSNSIPPPFYTTSQPNASMHQYPIRHMHHGSRYNGMHDYDYDNQRPISPTGSSRYASSGELSRGSSQLSEEFGPEDGESFRGSGEFYDENDSYHSCHSSVSYGKDSPGWDPDEPLPCLLRGNVPVYKFIYNTSTHLIRRPGGALYSIDSMPDLRKRKAIPLVRDLVSHTTPLQCKSHVYKKSLQALIYPISCTTPHNFEVWTATTPTYCYECEGLLWGIARQGMRCTECGVKCHEKCQDLLNADCLQRAAEKSSKHGAEDRTQNIIMVLKDRMKIRERNKPEIFELIQDVFGVIKATHVAQMKQVKQSVLDGTSKWSAKISITVLCAQGLQAKDKTGSSDPYVTVQVGKTKKRTKTIYGNLNPVWDESFNFECHNSSDRIKVRVWDEDDDIKSRVKQKFKRESDDFLGQTIIEVRTLSGEMDVWYNLDKRTDKSAVSGAIRMHISVEIKGEETVAPYHVQYTCLHENLFHYLTDIQNNGVVKIPDAKGDDAWKVYFEETPQEIVDEFAMRYGVESIYQAMTHFACLSSKYMCPGVPAVMSTLLANINAYYAHTTQATNNVSASDRFAASNFGKERFVKLLDQLHNSLRIDLSMYRNNFPASSPERLQDLKSTVDLLTSITFFRMKVQELQSPPRASQVVKDCVKACLNSTYEYIFNNCHELYSREYQTDPNKKGEVPPEEQGPSIKNLDFWSKLITLIVSIIEEDKNSYTPCLNQFPQELNVGKISAEVMWNLFAQDMKYAMEEHEKNRLCKSADYMNLHFKVKWLYNEYCKDLPFFKSRVPEYPTWFEPFVIQWLDENEEVSRDFLHGALERDKKDGYQQTSEHALFSCSVVDVFSQLNQSFEIIKKLECPDPQIVGHYMKRFAKVLVIIPLIYFVNVFILCFCFPQPCILINNIQQLRVQLEKMFEAMGGKDLNVEASDILKELQVKLNNVLDDLARIFATSFQPNIEENVKQMGDILSQVKGTGNVPASACSSVAQDADNVLQPIMDFLDSNLTLFAKICEKTVLKRVLKELWKLVMNTMEKTIVLPPLTDQTEHMVREEAKALSPKQCAVIELALDTIKQYFHAGGVGLKKTFLEKSPDLQSLHYALSLYTQATDKLIKTFVQSQNTQGTGVDDAVGEVSIHVEIFTHPNTGEHKVTVKVVAANDLRWQTSGIFRPFVEVYIIGPHLSDKKRKYATKSKNNSWAPKYNETFTFTLSNEVGPECYELQVCVKDYCFAREDRTVGMAVLQLKDVATRGSIACWLPLGKRIHMDETGLTVLRILSQRNNDDVAKEFVKLKSDQRSAEEGRS</sequence>
<dbReference type="SMART" id="SM01145">
    <property type="entry name" value="DUF1041"/>
    <property type="match status" value="1"/>
</dbReference>
<dbReference type="GO" id="GO:0016081">
    <property type="term" value="P:synaptic vesicle docking"/>
    <property type="evidence" value="ECO:0007669"/>
    <property type="project" value="TreeGrafter"/>
</dbReference>
<keyword evidence="6" id="KW-0106">Calcium</keyword>
<dbReference type="Ensembl" id="ENSCCRT00000002975.2">
    <property type="protein sequence ID" value="ENSCCRP00000002685.2"/>
    <property type="gene ID" value="ENSCCRG00000000378.2"/>
</dbReference>
<dbReference type="GO" id="GO:0035249">
    <property type="term" value="P:synaptic transmission, glutamatergic"/>
    <property type="evidence" value="ECO:0007669"/>
    <property type="project" value="TreeGrafter"/>
</dbReference>
<feature type="domain" description="MHD2" evidence="11">
    <location>
        <begin position="1163"/>
        <end position="1286"/>
    </location>
</feature>
<feature type="region of interest" description="Disordered" evidence="7">
    <location>
        <begin position="209"/>
        <end position="265"/>
    </location>
</feature>
<dbReference type="PANTHER" id="PTHR10480">
    <property type="entry name" value="PROTEIN UNC-13 HOMOLOG"/>
    <property type="match status" value="1"/>
</dbReference>
<evidence type="ECO:0000259" key="10">
    <source>
        <dbReference type="PROSITE" id="PS51258"/>
    </source>
</evidence>
<dbReference type="GO" id="GO:0017075">
    <property type="term" value="F:syntaxin-1 binding"/>
    <property type="evidence" value="ECO:0007669"/>
    <property type="project" value="TreeGrafter"/>
</dbReference>
<dbReference type="FunFam" id="2.60.40.150:FF:000031">
    <property type="entry name" value="Protein unc-13 homolog B"/>
    <property type="match status" value="1"/>
</dbReference>
<feature type="compositionally biased region" description="Polar residues" evidence="7">
    <location>
        <begin position="159"/>
        <end position="170"/>
    </location>
</feature>
<dbReference type="InterPro" id="IPR035892">
    <property type="entry name" value="C2_domain_sf"/>
</dbReference>
<dbReference type="FunFam" id="2.60.40.150:FF:000002">
    <property type="entry name" value="Protein unc-13 homolog B"/>
    <property type="match status" value="1"/>
</dbReference>
<dbReference type="PROSITE" id="PS00479">
    <property type="entry name" value="ZF_DAG_PE_1"/>
    <property type="match status" value="1"/>
</dbReference>
<dbReference type="Pfam" id="PF00130">
    <property type="entry name" value="C1_1"/>
    <property type="match status" value="1"/>
</dbReference>
<dbReference type="Pfam" id="PF06292">
    <property type="entry name" value="MUN"/>
    <property type="match status" value="1"/>
</dbReference>
<dbReference type="GO" id="GO:0005516">
    <property type="term" value="F:calmodulin binding"/>
    <property type="evidence" value="ECO:0007669"/>
    <property type="project" value="TreeGrafter"/>
</dbReference>
<evidence type="ECO:0000259" key="11">
    <source>
        <dbReference type="PROSITE" id="PS51259"/>
    </source>
</evidence>
<dbReference type="Gene3D" id="3.30.60.20">
    <property type="match status" value="1"/>
</dbReference>
<dbReference type="PROSITE" id="PS50004">
    <property type="entry name" value="C2"/>
    <property type="match status" value="3"/>
</dbReference>
<evidence type="ECO:0000313" key="13">
    <source>
        <dbReference type="Proteomes" id="UP001108240"/>
    </source>
</evidence>
<accession>A0A8C0Y0F5</accession>
<evidence type="ECO:0000256" key="7">
    <source>
        <dbReference type="SAM" id="MobiDB-lite"/>
    </source>
</evidence>
<dbReference type="Pfam" id="PF00168">
    <property type="entry name" value="C2"/>
    <property type="match status" value="3"/>
</dbReference>
<reference evidence="12" key="2">
    <citation type="submission" date="2025-09" db="UniProtKB">
        <authorList>
            <consortium name="Ensembl"/>
        </authorList>
    </citation>
    <scope>IDENTIFICATION</scope>
</reference>
<feature type="compositionally biased region" description="Basic and acidic residues" evidence="7">
    <location>
        <begin position="171"/>
        <end position="180"/>
    </location>
</feature>
<proteinExistence type="predicted"/>
<organism evidence="12 13">
    <name type="scientific">Cyprinus carpio carpio</name>
    <dbReference type="NCBI Taxonomy" id="630221"/>
    <lineage>
        <taxon>Eukaryota</taxon>
        <taxon>Metazoa</taxon>
        <taxon>Chordata</taxon>
        <taxon>Craniata</taxon>
        <taxon>Vertebrata</taxon>
        <taxon>Euteleostomi</taxon>
        <taxon>Actinopterygii</taxon>
        <taxon>Neopterygii</taxon>
        <taxon>Teleostei</taxon>
        <taxon>Ostariophysi</taxon>
        <taxon>Cypriniformes</taxon>
        <taxon>Cyprinidae</taxon>
        <taxon>Cyprininae</taxon>
        <taxon>Cyprinus</taxon>
    </lineage>
</organism>
<dbReference type="FunFam" id="1.10.357.50:FF:000001">
    <property type="entry name" value="Protein unc-13 homolog B"/>
    <property type="match status" value="1"/>
</dbReference>
<evidence type="ECO:0000259" key="8">
    <source>
        <dbReference type="PROSITE" id="PS50004"/>
    </source>
</evidence>
<name>A0A8C0Y0F5_CYPCA</name>
<dbReference type="GO" id="GO:0005509">
    <property type="term" value="F:calcium ion binding"/>
    <property type="evidence" value="ECO:0007669"/>
    <property type="project" value="InterPro"/>
</dbReference>
<dbReference type="GO" id="GO:0005543">
    <property type="term" value="F:phospholipid binding"/>
    <property type="evidence" value="ECO:0007669"/>
    <property type="project" value="InterPro"/>
</dbReference>
<evidence type="ECO:0000256" key="1">
    <source>
        <dbReference type="ARBA" id="ARBA00022483"/>
    </source>
</evidence>
<evidence type="ECO:0000259" key="9">
    <source>
        <dbReference type="PROSITE" id="PS50081"/>
    </source>
</evidence>
<evidence type="ECO:0000256" key="6">
    <source>
        <dbReference type="ARBA" id="ARBA00022837"/>
    </source>
</evidence>
<feature type="domain" description="C2" evidence="8">
    <location>
        <begin position="1"/>
        <end position="97"/>
    </location>
</feature>
<dbReference type="SUPFAM" id="SSF57889">
    <property type="entry name" value="Cysteine-rich domain"/>
    <property type="match status" value="1"/>
</dbReference>
<feature type="compositionally biased region" description="Polar residues" evidence="7">
    <location>
        <begin position="226"/>
        <end position="250"/>
    </location>
</feature>
<dbReference type="InterPro" id="IPR046349">
    <property type="entry name" value="C1-like_sf"/>
</dbReference>
<dbReference type="GO" id="GO:0030672">
    <property type="term" value="C:synaptic vesicle membrane"/>
    <property type="evidence" value="ECO:0007669"/>
    <property type="project" value="TreeGrafter"/>
</dbReference>
<feature type="domain" description="C2" evidence="8">
    <location>
        <begin position="1300"/>
        <end position="1427"/>
    </location>
</feature>
<evidence type="ECO:0000313" key="12">
    <source>
        <dbReference type="Ensembl" id="ENSCCRP00000002685.2"/>
    </source>
</evidence>
<dbReference type="FunFam" id="2.60.40.150:FF:000014">
    <property type="entry name" value="protein unc-13 homolog B"/>
    <property type="match status" value="1"/>
</dbReference>
<dbReference type="CDD" id="cd08394">
    <property type="entry name" value="C2A_Munc13"/>
    <property type="match status" value="1"/>
</dbReference>
<feature type="region of interest" description="Disordered" evidence="7">
    <location>
        <begin position="151"/>
        <end position="197"/>
    </location>
</feature>
<dbReference type="Proteomes" id="UP001108240">
    <property type="component" value="Unplaced"/>
</dbReference>
<evidence type="ECO:0000256" key="3">
    <source>
        <dbReference type="ARBA" id="ARBA00022737"/>
    </source>
</evidence>
<dbReference type="InterPro" id="IPR014772">
    <property type="entry name" value="Munc13_dom-2"/>
</dbReference>
<feature type="domain" description="Phorbol-ester/DAG-type" evidence="9">
    <location>
        <begin position="376"/>
        <end position="426"/>
    </location>
</feature>
<dbReference type="Gene3D" id="1.10.357.50">
    <property type="match status" value="1"/>
</dbReference>
<dbReference type="PANTHER" id="PTHR10480:SF1">
    <property type="entry name" value="PROTEIN UNC-13 HOMOLOG A"/>
    <property type="match status" value="1"/>
</dbReference>
<dbReference type="SMART" id="SM00239">
    <property type="entry name" value="C2"/>
    <property type="match status" value="3"/>
</dbReference>
<dbReference type="GO" id="GO:0098831">
    <property type="term" value="C:presynaptic active zone cytoplasmic component"/>
    <property type="evidence" value="ECO:0007669"/>
    <property type="project" value="TreeGrafter"/>
</dbReference>
<reference evidence="12" key="1">
    <citation type="submission" date="2025-08" db="UniProtKB">
        <authorList>
            <consortium name="Ensembl"/>
        </authorList>
    </citation>
    <scope>IDENTIFICATION</scope>
</reference>
<dbReference type="SMART" id="SM00109">
    <property type="entry name" value="C1"/>
    <property type="match status" value="1"/>
</dbReference>
<keyword evidence="3" id="KW-0677">Repeat</keyword>
<evidence type="ECO:0000256" key="5">
    <source>
        <dbReference type="ARBA" id="ARBA00022833"/>
    </source>
</evidence>
<dbReference type="FunFam" id="1.20.58.1100:FF:000002">
    <property type="entry name" value="Unc-13, isoform C"/>
    <property type="match status" value="1"/>
</dbReference>
<dbReference type="PROSITE" id="PS51259">
    <property type="entry name" value="MHD2"/>
    <property type="match status" value="1"/>
</dbReference>
<keyword evidence="13" id="KW-1185">Reference proteome</keyword>
<dbReference type="Gene3D" id="2.60.40.150">
    <property type="entry name" value="C2 domain"/>
    <property type="match status" value="3"/>
</dbReference>
<dbReference type="SUPFAM" id="SSF49562">
    <property type="entry name" value="C2 domain (Calcium/lipid-binding domain, CaLB)"/>
    <property type="match status" value="3"/>
</dbReference>
<keyword evidence="2" id="KW-0479">Metal-binding</keyword>
<keyword evidence="1" id="KW-0268">Exocytosis</keyword>
<dbReference type="PROSITE" id="PS50081">
    <property type="entry name" value="ZF_DAG_PE_2"/>
    <property type="match status" value="1"/>
</dbReference>
<dbReference type="GO" id="GO:0061789">
    <property type="term" value="P:dense core granule priming"/>
    <property type="evidence" value="ECO:0007669"/>
    <property type="project" value="TreeGrafter"/>
</dbReference>
<dbReference type="GO" id="GO:0019992">
    <property type="term" value="F:diacylglycerol binding"/>
    <property type="evidence" value="ECO:0007669"/>
    <property type="project" value="InterPro"/>
</dbReference>
<dbReference type="InterPro" id="IPR014770">
    <property type="entry name" value="Munc13_1"/>
</dbReference>
<dbReference type="InterPro" id="IPR037302">
    <property type="entry name" value="Unc-13_C2B"/>
</dbReference>
<keyword evidence="5" id="KW-0862">Zinc</keyword>
<dbReference type="CDD" id="cd20859">
    <property type="entry name" value="C1_Munc13-2-like"/>
    <property type="match status" value="1"/>
</dbReference>
<feature type="compositionally biased region" description="Polar residues" evidence="7">
    <location>
        <begin position="181"/>
        <end position="197"/>
    </location>
</feature>
<dbReference type="GO" id="GO:0031594">
    <property type="term" value="C:neuromuscular junction"/>
    <property type="evidence" value="ECO:0007669"/>
    <property type="project" value="TreeGrafter"/>
</dbReference>
<dbReference type="GO" id="GO:0016082">
    <property type="term" value="P:synaptic vesicle priming"/>
    <property type="evidence" value="ECO:0007669"/>
    <property type="project" value="TreeGrafter"/>
</dbReference>
<dbReference type="GO" id="GO:0042734">
    <property type="term" value="C:presynaptic membrane"/>
    <property type="evidence" value="ECO:0007669"/>
    <property type="project" value="TreeGrafter"/>
</dbReference>
<feature type="domain" description="MHD1" evidence="10">
    <location>
        <begin position="917"/>
        <end position="1060"/>
    </location>
</feature>
<dbReference type="GO" id="GO:0099525">
    <property type="term" value="P:presynaptic dense core vesicle exocytosis"/>
    <property type="evidence" value="ECO:0007669"/>
    <property type="project" value="TreeGrafter"/>
</dbReference>
<dbReference type="FunFam" id="3.30.60.20:FF:000001">
    <property type="entry name" value="Protein unc-13 homolog B"/>
    <property type="match status" value="1"/>
</dbReference>
<dbReference type="Gene3D" id="1.20.58.1100">
    <property type="match status" value="1"/>
</dbReference>
<dbReference type="InterPro" id="IPR027080">
    <property type="entry name" value="Unc-13"/>
</dbReference>
<protein>
    <submittedName>
        <fullName evidence="12">Unc-13 homolog A (C. elegans)</fullName>
    </submittedName>
</protein>
<dbReference type="InterPro" id="IPR000008">
    <property type="entry name" value="C2_dom"/>
</dbReference>
<dbReference type="CDD" id="cd08395">
    <property type="entry name" value="C2C_Munc13"/>
    <property type="match status" value="1"/>
</dbReference>
<evidence type="ECO:0000256" key="4">
    <source>
        <dbReference type="ARBA" id="ARBA00022771"/>
    </source>
</evidence>